<dbReference type="AlphaFoldDB" id="A0A835XVL3"/>
<gene>
    <name evidence="2" type="ORF">HYH03_011680</name>
</gene>
<keyword evidence="3" id="KW-1185">Reference proteome</keyword>
<evidence type="ECO:0000256" key="1">
    <source>
        <dbReference type="SAM" id="MobiDB-lite"/>
    </source>
</evidence>
<dbReference type="EMBL" id="JAEHOE010000068">
    <property type="protein sequence ID" value="KAG2489878.1"/>
    <property type="molecule type" value="Genomic_DNA"/>
</dbReference>
<dbReference type="InterPro" id="IPR016084">
    <property type="entry name" value="Haem_Oase-like_multi-hlx"/>
</dbReference>
<dbReference type="Proteomes" id="UP000612055">
    <property type="component" value="Unassembled WGS sequence"/>
</dbReference>
<feature type="region of interest" description="Disordered" evidence="1">
    <location>
        <begin position="38"/>
        <end position="69"/>
    </location>
</feature>
<proteinExistence type="predicted"/>
<accession>A0A835XVL3</accession>
<feature type="region of interest" description="Disordered" evidence="1">
    <location>
        <begin position="218"/>
        <end position="240"/>
    </location>
</feature>
<evidence type="ECO:0000313" key="2">
    <source>
        <dbReference type="EMBL" id="KAG2489878.1"/>
    </source>
</evidence>
<dbReference type="OrthoDB" id="15304at2759"/>
<reference evidence="2" key="1">
    <citation type="journal article" date="2020" name="bioRxiv">
        <title>Comparative genomics of Chlamydomonas.</title>
        <authorList>
            <person name="Craig R.J."/>
            <person name="Hasan A.R."/>
            <person name="Ness R.W."/>
            <person name="Keightley P.D."/>
        </authorList>
    </citation>
    <scope>NUCLEOTIDE SEQUENCE</scope>
    <source>
        <strain evidence="2">CCAP 11/70</strain>
    </source>
</reference>
<organism evidence="2 3">
    <name type="scientific">Edaphochlamys debaryana</name>
    <dbReference type="NCBI Taxonomy" id="47281"/>
    <lineage>
        <taxon>Eukaryota</taxon>
        <taxon>Viridiplantae</taxon>
        <taxon>Chlorophyta</taxon>
        <taxon>core chlorophytes</taxon>
        <taxon>Chlorophyceae</taxon>
        <taxon>CS clade</taxon>
        <taxon>Chlamydomonadales</taxon>
        <taxon>Chlamydomonadales incertae sedis</taxon>
        <taxon>Edaphochlamys</taxon>
    </lineage>
</organism>
<comment type="caution">
    <text evidence="2">The sequence shown here is derived from an EMBL/GenBank/DDBJ whole genome shotgun (WGS) entry which is preliminary data.</text>
</comment>
<feature type="compositionally biased region" description="Low complexity" evidence="1">
    <location>
        <begin position="218"/>
        <end position="231"/>
    </location>
</feature>
<protein>
    <submittedName>
        <fullName evidence="2">Uncharacterized protein</fullName>
    </submittedName>
</protein>
<dbReference type="Gene3D" id="1.20.910.10">
    <property type="entry name" value="Heme oxygenase-like"/>
    <property type="match status" value="1"/>
</dbReference>
<feature type="region of interest" description="Disordered" evidence="1">
    <location>
        <begin position="273"/>
        <end position="319"/>
    </location>
</feature>
<name>A0A835XVL3_9CHLO</name>
<sequence>MLPRHLNLRQVDTSIQHGGLASAARRGTLLIAGAKASKPAGKGFGKTAKPDPETVSAPNAPEKPGSEDRQVFRDAAVAARTGGGYRPVTMEEASRGKLDYVQVADWGSGDRSKLGELRMVSHVTQYEGVAAAGPGSTATDGSAGARAGAGAEAPRTFGAQLGQQLQMAEARGALAVAGPPPPPLAQWSFREARYVQYLADQLEVHTALEAALTEATQSAASTSSSSPSPDASAPPPQGAAWALLPLAPGRLGLERSSALQSDLRALRTAAGSAAASGASGGGGVQEPGSAQARTQGEKGQGAAHEAGLKPQSEPAVEPGPMARSYAQLLRRLGREAASGESDKERQAAGLRLLAHAAVAHVVGQAAGVRVGAAAAEVLALLQRRAAAFYHAYPEQVADPKATLARALDAAGRHLASPVARQAVFEELPSAMQKTSLLLASLAHKD</sequence>
<dbReference type="SUPFAM" id="SSF48613">
    <property type="entry name" value="Heme oxygenase-like"/>
    <property type="match status" value="1"/>
</dbReference>
<evidence type="ECO:0000313" key="3">
    <source>
        <dbReference type="Proteomes" id="UP000612055"/>
    </source>
</evidence>